<protein>
    <submittedName>
        <fullName evidence="1">Uncharacterized protein</fullName>
    </submittedName>
</protein>
<name>A0A1W1Z434_9HYPH</name>
<proteinExistence type="predicted"/>
<accession>A0A1W1Z434</accession>
<dbReference type="STRING" id="937218.SAMN06297251_102144"/>
<dbReference type="AlphaFoldDB" id="A0A1W1Z434"/>
<dbReference type="EMBL" id="FWXR01000002">
    <property type="protein sequence ID" value="SMC43205.1"/>
    <property type="molecule type" value="Genomic_DNA"/>
</dbReference>
<organism evidence="1 2">
    <name type="scientific">Fulvimarina manganoxydans</name>
    <dbReference type="NCBI Taxonomy" id="937218"/>
    <lineage>
        <taxon>Bacteria</taxon>
        <taxon>Pseudomonadati</taxon>
        <taxon>Pseudomonadota</taxon>
        <taxon>Alphaproteobacteria</taxon>
        <taxon>Hyphomicrobiales</taxon>
        <taxon>Aurantimonadaceae</taxon>
        <taxon>Fulvimarina</taxon>
    </lineage>
</organism>
<keyword evidence="2" id="KW-1185">Reference proteome</keyword>
<evidence type="ECO:0000313" key="1">
    <source>
        <dbReference type="EMBL" id="SMC43205.1"/>
    </source>
</evidence>
<gene>
    <name evidence="1" type="ORF">SAMN06297251_102144</name>
</gene>
<reference evidence="1 2" key="1">
    <citation type="submission" date="2017-04" db="EMBL/GenBank/DDBJ databases">
        <authorList>
            <person name="Afonso C.L."/>
            <person name="Miller P.J."/>
            <person name="Scott M.A."/>
            <person name="Spackman E."/>
            <person name="Goraichik I."/>
            <person name="Dimitrov K.M."/>
            <person name="Suarez D.L."/>
            <person name="Swayne D.E."/>
        </authorList>
    </citation>
    <scope>NUCLEOTIDE SEQUENCE [LARGE SCALE GENOMIC DNA]</scope>
    <source>
        <strain evidence="1 2">CGMCC 1.10972</strain>
    </source>
</reference>
<dbReference type="Proteomes" id="UP000192656">
    <property type="component" value="Unassembled WGS sequence"/>
</dbReference>
<sequence length="75" mass="8630">MAQSTITDRHRSVLITQVREIAITEVATDGNVHRRALRILGEPQTNGQLTEIFELILETEREKEDIRIDAPPFEF</sequence>
<evidence type="ECO:0000313" key="2">
    <source>
        <dbReference type="Proteomes" id="UP000192656"/>
    </source>
</evidence>
<dbReference type="RefSeq" id="WP_084408604.1">
    <property type="nucleotide sequence ID" value="NZ_FWXR01000002.1"/>
</dbReference>